<name>Q7RMC4_PLAYO</name>
<protein>
    <submittedName>
        <fullName evidence="1">Uncharacterized protein</fullName>
    </submittedName>
</protein>
<proteinExistence type="predicted"/>
<dbReference type="Proteomes" id="UP000008553">
    <property type="component" value="Unassembled WGS sequence"/>
</dbReference>
<reference evidence="1 2" key="1">
    <citation type="journal article" date="2002" name="Nature">
        <title>Genome sequence and comparative analysis of the model rodent malaria parasite Plasmodium yoelii yoelii.</title>
        <authorList>
            <person name="Carlton J.M."/>
            <person name="Angiuoli S.V."/>
            <person name="Suh B.B."/>
            <person name="Kooij T.W."/>
            <person name="Pertea M."/>
            <person name="Silva J.C."/>
            <person name="Ermolaeva M.D."/>
            <person name="Allen J.E."/>
            <person name="Selengut J.D."/>
            <person name="Koo H.L."/>
            <person name="Peterson J.D."/>
            <person name="Pop M."/>
            <person name="Kosack D.S."/>
            <person name="Shumway M.F."/>
            <person name="Bidwell S.L."/>
            <person name="Shallom S.J."/>
            <person name="van Aken S.E."/>
            <person name="Riedmuller S.B."/>
            <person name="Feldblyum T.V."/>
            <person name="Cho J.K."/>
            <person name="Quackenbush J."/>
            <person name="Sedegah M."/>
            <person name="Shoaibi A."/>
            <person name="Cummings L.M."/>
            <person name="Florens L."/>
            <person name="Yates J.R."/>
            <person name="Raine J.D."/>
            <person name="Sinden R.E."/>
            <person name="Harris M.A."/>
            <person name="Cunningham D.A."/>
            <person name="Preiser P.R."/>
            <person name="Bergman L.W."/>
            <person name="Vaidya A.B."/>
            <person name="van Lin L.H."/>
            <person name="Janse C.J."/>
            <person name="Waters A.P."/>
            <person name="Smith H.O."/>
            <person name="White O.R."/>
            <person name="Salzberg S.L."/>
            <person name="Venter J.C."/>
            <person name="Fraser C.M."/>
            <person name="Hoffman S.L."/>
            <person name="Gardner M.J."/>
            <person name="Carucci D.J."/>
        </authorList>
    </citation>
    <scope>NUCLEOTIDE SEQUENCE [LARGE SCALE GENOMIC DNA]</scope>
    <source>
        <strain evidence="1 2">17XNL</strain>
    </source>
</reference>
<accession>Q7RMC4</accession>
<organism evidence="1 2">
    <name type="scientific">Plasmodium yoelii yoelii</name>
    <dbReference type="NCBI Taxonomy" id="73239"/>
    <lineage>
        <taxon>Eukaryota</taxon>
        <taxon>Sar</taxon>
        <taxon>Alveolata</taxon>
        <taxon>Apicomplexa</taxon>
        <taxon>Aconoidasida</taxon>
        <taxon>Haemosporida</taxon>
        <taxon>Plasmodiidae</taxon>
        <taxon>Plasmodium</taxon>
        <taxon>Plasmodium (Vinckeia)</taxon>
    </lineage>
</organism>
<dbReference type="AlphaFoldDB" id="Q7RMC4"/>
<keyword evidence="2" id="KW-1185">Reference proteome</keyword>
<dbReference type="PaxDb" id="73239-Q7RMC4"/>
<dbReference type="EMBL" id="AABL01000616">
    <property type="protein sequence ID" value="EAA21692.1"/>
    <property type="molecule type" value="Genomic_DNA"/>
</dbReference>
<comment type="caution">
    <text evidence="1">The sequence shown here is derived from an EMBL/GenBank/DDBJ whole genome shotgun (WGS) entry which is preliminary data.</text>
</comment>
<evidence type="ECO:0000313" key="2">
    <source>
        <dbReference type="Proteomes" id="UP000008553"/>
    </source>
</evidence>
<dbReference type="InParanoid" id="Q7RMC4"/>
<evidence type="ECO:0000313" key="1">
    <source>
        <dbReference type="EMBL" id="EAA21692.1"/>
    </source>
</evidence>
<dbReference type="STRING" id="73239.Q7RMC4"/>
<sequence length="135" mass="16237">MFKYLKYQKIKKRTNFTFIKKHQEKKEPGSIGIVATTLKTSEVVSENIQKFDLKNNIDRENYINKNKWEAYHNMNNQDKHFYFFFNTHKNFNYQINSLCSSTLQNELHYSLSKIFSSSFLKSNETPQNYLHFAKT</sequence>
<gene>
    <name evidence="1" type="ORF">PY02257</name>
</gene>